<evidence type="ECO:0000313" key="4">
    <source>
        <dbReference type="RefSeq" id="XP_004443967.2"/>
    </source>
</evidence>
<dbReference type="InterPro" id="IPR001254">
    <property type="entry name" value="Trypsin_dom"/>
</dbReference>
<dbReference type="InterPro" id="IPR043504">
    <property type="entry name" value="Peptidase_S1_PA_chymotrypsin"/>
</dbReference>
<name>A0ABM0IAU0_CERSS</name>
<protein>
    <submittedName>
        <fullName evidence="4">Kallikrein-1E2-like</fullName>
    </submittedName>
</protein>
<evidence type="ECO:0000256" key="1">
    <source>
        <dbReference type="ARBA" id="ARBA00023157"/>
    </source>
</evidence>
<dbReference type="GeneID" id="101409045"/>
<feature type="non-terminal residue" evidence="4">
    <location>
        <position position="1"/>
    </location>
</feature>
<dbReference type="PANTHER" id="PTHR24271:SF47">
    <property type="entry name" value="KALLIKREIN-1"/>
    <property type="match status" value="1"/>
</dbReference>
<dbReference type="CDD" id="cd00190">
    <property type="entry name" value="Tryp_SPc"/>
    <property type="match status" value="1"/>
</dbReference>
<dbReference type="PRINTS" id="PR00722">
    <property type="entry name" value="CHYMOTRYPSIN"/>
</dbReference>
<dbReference type="InterPro" id="IPR018114">
    <property type="entry name" value="TRYPSIN_HIS"/>
</dbReference>
<dbReference type="RefSeq" id="XP_004443967.2">
    <property type="nucleotide sequence ID" value="XM_004443910.2"/>
</dbReference>
<reference evidence="4" key="1">
    <citation type="submission" date="2025-08" db="UniProtKB">
        <authorList>
            <consortium name="RefSeq"/>
        </authorList>
    </citation>
    <scope>IDENTIFICATION</scope>
</reference>
<dbReference type="InterPro" id="IPR009003">
    <property type="entry name" value="Peptidase_S1_PA"/>
</dbReference>
<dbReference type="SUPFAM" id="SSF50494">
    <property type="entry name" value="Trypsin-like serine proteases"/>
    <property type="match status" value="1"/>
</dbReference>
<dbReference type="PROSITE" id="PS50240">
    <property type="entry name" value="TRYPSIN_DOM"/>
    <property type="match status" value="1"/>
</dbReference>
<keyword evidence="3" id="KW-1185">Reference proteome</keyword>
<dbReference type="PROSITE" id="PS00134">
    <property type="entry name" value="TRYPSIN_HIS"/>
    <property type="match status" value="1"/>
</dbReference>
<accession>A0ABM0IAU0</accession>
<dbReference type="Proteomes" id="UP000694910">
    <property type="component" value="Unplaced"/>
</dbReference>
<gene>
    <name evidence="4" type="primary">LOC101409045</name>
</gene>
<feature type="non-terminal residue" evidence="4">
    <location>
        <position position="199"/>
    </location>
</feature>
<dbReference type="InterPro" id="IPR001314">
    <property type="entry name" value="Peptidase_S1A"/>
</dbReference>
<dbReference type="Gene3D" id="2.40.10.10">
    <property type="entry name" value="Trypsin-like serine proteases"/>
    <property type="match status" value="2"/>
</dbReference>
<proteinExistence type="predicted"/>
<dbReference type="Pfam" id="PF00089">
    <property type="entry name" value="Trypsin"/>
    <property type="match status" value="1"/>
</dbReference>
<dbReference type="PANTHER" id="PTHR24271">
    <property type="entry name" value="KALLIKREIN-RELATED"/>
    <property type="match status" value="1"/>
</dbReference>
<sequence>TPLTGAVTPIQSRIIGGWECEKHSQPWQVALYHDSKFQCGGVLVHPQWVLTAAHCKTNDYQVWLGLHNLLEDDDTVQFLQVSDSFIDPDFDLSLLKKKYLRPYDDISHNLMLLRLAQPAQITDAVKVLDLPTQEPQLGSTCYTSGWGMTSPLATERPESLQCVELKLQSNEMCARDYPEKRTEFVLCTSHRKDEGGICL</sequence>
<dbReference type="SMART" id="SM00020">
    <property type="entry name" value="Tryp_SPc"/>
    <property type="match status" value="1"/>
</dbReference>
<keyword evidence="1" id="KW-1015">Disulfide bond</keyword>
<evidence type="ECO:0000313" key="3">
    <source>
        <dbReference type="Proteomes" id="UP000694910"/>
    </source>
</evidence>
<organism evidence="3 4">
    <name type="scientific">Ceratotherium simum simum</name>
    <name type="common">Southern white rhinoceros</name>
    <dbReference type="NCBI Taxonomy" id="73337"/>
    <lineage>
        <taxon>Eukaryota</taxon>
        <taxon>Metazoa</taxon>
        <taxon>Chordata</taxon>
        <taxon>Craniata</taxon>
        <taxon>Vertebrata</taxon>
        <taxon>Euteleostomi</taxon>
        <taxon>Mammalia</taxon>
        <taxon>Eutheria</taxon>
        <taxon>Laurasiatheria</taxon>
        <taxon>Perissodactyla</taxon>
        <taxon>Rhinocerotidae</taxon>
        <taxon>Ceratotherium</taxon>
    </lineage>
</organism>
<evidence type="ECO:0000259" key="2">
    <source>
        <dbReference type="PROSITE" id="PS50240"/>
    </source>
</evidence>
<feature type="domain" description="Peptidase S1" evidence="2">
    <location>
        <begin position="14"/>
        <end position="199"/>
    </location>
</feature>